<organism evidence="3 4">
    <name type="scientific">Iris pallida</name>
    <name type="common">Sweet iris</name>
    <dbReference type="NCBI Taxonomy" id="29817"/>
    <lineage>
        <taxon>Eukaryota</taxon>
        <taxon>Viridiplantae</taxon>
        <taxon>Streptophyta</taxon>
        <taxon>Embryophyta</taxon>
        <taxon>Tracheophyta</taxon>
        <taxon>Spermatophyta</taxon>
        <taxon>Magnoliopsida</taxon>
        <taxon>Liliopsida</taxon>
        <taxon>Asparagales</taxon>
        <taxon>Iridaceae</taxon>
        <taxon>Iridoideae</taxon>
        <taxon>Irideae</taxon>
        <taxon>Iris</taxon>
    </lineage>
</organism>
<dbReference type="Proteomes" id="UP001140949">
    <property type="component" value="Unassembled WGS sequence"/>
</dbReference>
<feature type="region of interest" description="Disordered" evidence="1">
    <location>
        <begin position="1"/>
        <end position="26"/>
    </location>
</feature>
<evidence type="ECO:0000256" key="1">
    <source>
        <dbReference type="SAM" id="MobiDB-lite"/>
    </source>
</evidence>
<protein>
    <recommendedName>
        <fullName evidence="2">KIB1-4 beta-propeller domain-containing protein</fullName>
    </recommendedName>
</protein>
<evidence type="ECO:0000313" key="3">
    <source>
        <dbReference type="EMBL" id="KAJ6809426.1"/>
    </source>
</evidence>
<proteinExistence type="predicted"/>
<name>A0AAX6EZE8_IRIPA</name>
<dbReference type="InterPro" id="IPR011043">
    <property type="entry name" value="Gal_Oxase/kelch_b-propeller"/>
</dbReference>
<reference evidence="3" key="1">
    <citation type="journal article" date="2023" name="GigaByte">
        <title>Genome assembly of the bearded iris, Iris pallida Lam.</title>
        <authorList>
            <person name="Bruccoleri R.E."/>
            <person name="Oakeley E.J."/>
            <person name="Faust A.M.E."/>
            <person name="Altorfer M."/>
            <person name="Dessus-Babus S."/>
            <person name="Burckhardt D."/>
            <person name="Oertli M."/>
            <person name="Naumann U."/>
            <person name="Petersen F."/>
            <person name="Wong J."/>
        </authorList>
    </citation>
    <scope>NUCLEOTIDE SEQUENCE</scope>
    <source>
        <strain evidence="3">GSM-AAB239-AS_SAM_17_03QT</strain>
    </source>
</reference>
<dbReference type="EMBL" id="JANAVB010033017">
    <property type="protein sequence ID" value="KAJ6809426.1"/>
    <property type="molecule type" value="Genomic_DNA"/>
</dbReference>
<dbReference type="Pfam" id="PF03478">
    <property type="entry name" value="Beta-prop_KIB1-4"/>
    <property type="match status" value="1"/>
</dbReference>
<feature type="compositionally biased region" description="Basic and acidic residues" evidence="1">
    <location>
        <begin position="1"/>
        <end position="10"/>
    </location>
</feature>
<gene>
    <name evidence="3" type="ORF">M6B38_160645</name>
</gene>
<dbReference type="InterPro" id="IPR005174">
    <property type="entry name" value="KIB1-4_b-propeller"/>
</dbReference>
<accession>A0AAX6EZE8</accession>
<keyword evidence="4" id="KW-1185">Reference proteome</keyword>
<dbReference type="SUPFAM" id="SSF50965">
    <property type="entry name" value="Galactose oxidase, central domain"/>
    <property type="match status" value="1"/>
</dbReference>
<sequence>MDSKRNKQDDPPPPLPAPAAATSDHDFRRNWSELPELALHSISRRLLSVPDFLSFSSVCTSWNSTSDPSTSFPPLLLLPVLPTPPPLPLPANPNPNPFDLRRRCRSHHHPSRFLLQTPEEEEPKRRSFRSKIPSETLALPCLGCTDGCLVFLSAHDNLLILADAFSGALRRAVFPPGSPRPRIALSLGADLLLLASDSVVLAYRPQTDTWSQLDHGAASLAAFGENQVYSIDPAFNRIVVIEFTPVRSTPTGVSLPQLPINSTLCRDLGHRLVACGGDLLLLRVRRLSPARRRLDVFRLDPGASAWAEVEEGLGDWCLFLDAVGSSATACPRPARWGGRSNCVYVTGPGCDSWVAVPLDGDRQFVISDSRGFGTANHGFAHEFVIGDDNIDGGGHEFNLGNQNLVHGFFMANHDRMRGTKAPRWPSPVWVYPSTLRGRKR</sequence>
<dbReference type="AlphaFoldDB" id="A0AAX6EZE8"/>
<dbReference type="PANTHER" id="PTHR33800:SF13">
    <property type="entry name" value="OS06G0113600 PROTEIN"/>
    <property type="match status" value="1"/>
</dbReference>
<dbReference type="Gene3D" id="1.20.1280.50">
    <property type="match status" value="1"/>
</dbReference>
<dbReference type="PANTHER" id="PTHR33800">
    <property type="entry name" value="OS06G0113600 PROTEIN"/>
    <property type="match status" value="1"/>
</dbReference>
<comment type="caution">
    <text evidence="3">The sequence shown here is derived from an EMBL/GenBank/DDBJ whole genome shotgun (WGS) entry which is preliminary data.</text>
</comment>
<evidence type="ECO:0000259" key="2">
    <source>
        <dbReference type="Pfam" id="PF03478"/>
    </source>
</evidence>
<evidence type="ECO:0000313" key="4">
    <source>
        <dbReference type="Proteomes" id="UP001140949"/>
    </source>
</evidence>
<feature type="domain" description="KIB1-4 beta-propeller" evidence="2">
    <location>
        <begin position="125"/>
        <end position="351"/>
    </location>
</feature>
<reference evidence="3" key="2">
    <citation type="submission" date="2023-04" db="EMBL/GenBank/DDBJ databases">
        <authorList>
            <person name="Bruccoleri R.E."/>
            <person name="Oakeley E.J."/>
            <person name="Faust A.-M."/>
            <person name="Dessus-Babus S."/>
            <person name="Altorfer M."/>
            <person name="Burckhardt D."/>
            <person name="Oertli M."/>
            <person name="Naumann U."/>
            <person name="Petersen F."/>
            <person name="Wong J."/>
        </authorList>
    </citation>
    <scope>NUCLEOTIDE SEQUENCE</scope>
    <source>
        <strain evidence="3">GSM-AAB239-AS_SAM_17_03QT</strain>
        <tissue evidence="3">Leaf</tissue>
    </source>
</reference>